<feature type="region of interest" description="Disordered" evidence="1">
    <location>
        <begin position="53"/>
        <end position="72"/>
    </location>
</feature>
<dbReference type="Proteomes" id="UP000320513">
    <property type="component" value="Unassembled WGS sequence"/>
</dbReference>
<dbReference type="OrthoDB" id="4737695at2"/>
<proteinExistence type="predicted"/>
<sequence>MKLWVQIAGRDEDAEFPDDVDYEILNGGVLMISSGNDIRLYSPHHWQEVMIDTSPTAQRDERQPSDDDIQWQ</sequence>
<dbReference type="RefSeq" id="WP_144956871.1">
    <property type="nucleotide sequence ID" value="NZ_VMQU01000192.1"/>
</dbReference>
<organism evidence="2 3">
    <name type="scientific">Mycobacterium helveticum</name>
    <dbReference type="NCBI Taxonomy" id="2592811"/>
    <lineage>
        <taxon>Bacteria</taxon>
        <taxon>Bacillati</taxon>
        <taxon>Actinomycetota</taxon>
        <taxon>Actinomycetes</taxon>
        <taxon>Mycobacteriales</taxon>
        <taxon>Mycobacteriaceae</taxon>
        <taxon>Mycobacterium</taxon>
    </lineage>
</organism>
<gene>
    <name evidence="2" type="ORF">FPZ47_25825</name>
</gene>
<reference evidence="2 3" key="1">
    <citation type="submission" date="2019-07" db="EMBL/GenBank/DDBJ databases">
        <title>New Mycobacterium species.</title>
        <authorList>
            <person name="Tortoli E."/>
            <person name="Ghielmetti G."/>
            <person name="Friedel U."/>
            <person name="Trovato A."/>
        </authorList>
    </citation>
    <scope>NUCLEOTIDE SEQUENCE [LARGE SCALE GENOMIC DNA]</scope>
    <source>
        <strain evidence="2 3">16-83</strain>
    </source>
</reference>
<evidence type="ECO:0000256" key="1">
    <source>
        <dbReference type="SAM" id="MobiDB-lite"/>
    </source>
</evidence>
<keyword evidence="3" id="KW-1185">Reference proteome</keyword>
<dbReference type="AlphaFoldDB" id="A0A557WXL3"/>
<protein>
    <submittedName>
        <fullName evidence="2">Uncharacterized protein</fullName>
    </submittedName>
</protein>
<comment type="caution">
    <text evidence="2">The sequence shown here is derived from an EMBL/GenBank/DDBJ whole genome shotgun (WGS) entry which is preliminary data.</text>
</comment>
<dbReference type="EMBL" id="VMQU01000192">
    <property type="protein sequence ID" value="TVS77995.1"/>
    <property type="molecule type" value="Genomic_DNA"/>
</dbReference>
<evidence type="ECO:0000313" key="2">
    <source>
        <dbReference type="EMBL" id="TVS77995.1"/>
    </source>
</evidence>
<accession>A0A557WXL3</accession>
<evidence type="ECO:0000313" key="3">
    <source>
        <dbReference type="Proteomes" id="UP000320513"/>
    </source>
</evidence>
<name>A0A557WXL3_9MYCO</name>